<proteinExistence type="predicted"/>
<comment type="caution">
    <text evidence="1">The sequence shown here is derived from an EMBL/GenBank/DDBJ whole genome shotgun (WGS) entry which is preliminary data.</text>
</comment>
<name>A0A833PCA1_ACIBZ</name>
<reference evidence="2" key="1">
    <citation type="journal article" date="2020" name="MBio">
        <title>Horizontal gene transfer to a defensive symbiont with a reduced genome amongst a multipartite beetle microbiome.</title>
        <authorList>
            <person name="Waterworth S.C."/>
            <person name="Florez L.V."/>
            <person name="Rees E.R."/>
            <person name="Hertweck C."/>
            <person name="Kaltenpoth M."/>
            <person name="Kwan J.C."/>
        </authorList>
    </citation>
    <scope>NUCLEOTIDE SEQUENCE [LARGE SCALE GENOMIC DNA]</scope>
</reference>
<evidence type="ECO:0000313" key="2">
    <source>
        <dbReference type="Proteomes" id="UP000490535"/>
    </source>
</evidence>
<evidence type="ECO:0000313" key="1">
    <source>
        <dbReference type="EMBL" id="KAF1018834.1"/>
    </source>
</evidence>
<gene>
    <name evidence="1" type="ORF">GAK29_04097</name>
</gene>
<protein>
    <submittedName>
        <fullName evidence="1">Uncharacterized protein</fullName>
    </submittedName>
</protein>
<dbReference type="AlphaFoldDB" id="A0A833PCA1"/>
<dbReference type="Proteomes" id="UP000490535">
    <property type="component" value="Unassembled WGS sequence"/>
</dbReference>
<dbReference type="EMBL" id="WNDP01000160">
    <property type="protein sequence ID" value="KAF1018834.1"/>
    <property type="molecule type" value="Genomic_DNA"/>
</dbReference>
<sequence length="201" mass="23657">MFVLSQEKLFELDVEQNKEFLYDLVYEIIKENPVLKLNGQFDQLLGPIQTLVDQYLKKGINQINTLKYMVKSHVYLGMGYPTDPQFAWIENEMQHHDIGEQVTYVEAFDKLLEDYKKRVLGQDFNFFLTAIAQLKQNLSQINHREKFSTLYPEKTEFLKEKGVFDSLQDHYSNDLQSYSAYVLGSESDHIVFIKNITHLEV</sequence>
<organism evidence="1 2">
    <name type="scientific">Acinetobacter bereziniae</name>
    <name type="common">Acinetobacter genomosp. 10</name>
    <dbReference type="NCBI Taxonomy" id="106648"/>
    <lineage>
        <taxon>Bacteria</taxon>
        <taxon>Pseudomonadati</taxon>
        <taxon>Pseudomonadota</taxon>
        <taxon>Gammaproteobacteria</taxon>
        <taxon>Moraxellales</taxon>
        <taxon>Moraxellaceae</taxon>
        <taxon>Acinetobacter</taxon>
    </lineage>
</organism>
<accession>A0A833PCA1</accession>